<comment type="similarity">
    <text evidence="2">Belongs to the alphaherpesvirinae HHV-1 UL3 family.</text>
</comment>
<keyword evidence="3" id="KW-0597">Phosphoprotein</keyword>
<dbReference type="RefSeq" id="YP_009342404.1">
    <property type="nucleotide sequence ID" value="NC_033464.1"/>
</dbReference>
<evidence type="ECO:0000256" key="2">
    <source>
        <dbReference type="ARBA" id="ARBA00006957"/>
    </source>
</evidence>
<gene>
    <name evidence="6" type="primary">UL3</name>
</gene>
<accession>A0A1R3T483</accession>
<sequence length="224" mass="24729">MEQVPSVLTVLGDWGWECGFTTGCIIPGIVRSGEKAMLSTGTGECSTTQDIRSDDAAERNSGCGRNEVVGGTDLCNVASDPNYASFDTMFMVSSIDELGRRQLTDTIRKDLRLTLAKFTIACTKTSSFSGSSASRRNKTRQSSGRPTRSNKSLQMFVLCRRVHAKQIRDQLQAVIQARKPRKYYTRSADGRTQPVVPVYVYEFAAVDPVYLHRDNVIEPTPSVS</sequence>
<feature type="region of interest" description="Disordered" evidence="5">
    <location>
        <begin position="127"/>
        <end position="149"/>
    </location>
</feature>
<evidence type="ECO:0000256" key="5">
    <source>
        <dbReference type="SAM" id="MobiDB-lite"/>
    </source>
</evidence>
<dbReference type="Pfam" id="PF03369">
    <property type="entry name" value="Herpes_UL3"/>
    <property type="match status" value="1"/>
</dbReference>
<keyword evidence="4" id="KW-1048">Host nucleus</keyword>
<protein>
    <submittedName>
        <fullName evidence="6">Nuclear protein UL3</fullName>
    </submittedName>
</protein>
<evidence type="ECO:0000313" key="7">
    <source>
        <dbReference type="Proteomes" id="UP000203542"/>
    </source>
</evidence>
<feature type="compositionally biased region" description="Polar residues" evidence="5">
    <location>
        <begin position="140"/>
        <end position="149"/>
    </location>
</feature>
<dbReference type="GO" id="GO:0042025">
    <property type="term" value="C:host cell nucleus"/>
    <property type="evidence" value="ECO:0007669"/>
    <property type="project" value="UniProtKB-SubCell"/>
</dbReference>
<evidence type="ECO:0000313" key="6">
    <source>
        <dbReference type="EMBL" id="SCO83607.1"/>
    </source>
</evidence>
<dbReference type="EMBL" id="LT608135">
    <property type="protein sequence ID" value="SCO83607.1"/>
    <property type="molecule type" value="Genomic_DNA"/>
</dbReference>
<keyword evidence="7" id="KW-1185">Reference proteome</keyword>
<reference evidence="6" key="1">
    <citation type="submission" date="2016-08" db="EMBL/GenBank/DDBJ databases">
        <authorList>
            <person name="Seilhamer J.J."/>
        </authorList>
    </citation>
    <scope>NUCLEOTIDE SEQUENCE [LARGE SCALE GENOMIC DNA]</scope>
    <source>
        <strain evidence="6">Lib01004</strain>
    </source>
</reference>
<dbReference type="GeneID" id="30902366"/>
<evidence type="ECO:0000256" key="3">
    <source>
        <dbReference type="ARBA" id="ARBA00022553"/>
    </source>
</evidence>
<organism evidence="6">
    <name type="scientific">Spheniscid alphaherpesvirus 1</name>
    <dbReference type="NCBI Taxonomy" id="2560777"/>
    <lineage>
        <taxon>Viruses</taxon>
        <taxon>Duplodnaviria</taxon>
        <taxon>Heunggongvirae</taxon>
        <taxon>Peploviricota</taxon>
        <taxon>Herviviricetes</taxon>
        <taxon>Herpesvirales</taxon>
        <taxon>Orthoherpesviridae</taxon>
        <taxon>Alphaherpesvirinae</taxon>
        <taxon>Mardivirus</taxon>
        <taxon>Mardivirus spheniscidalpha1</taxon>
    </lineage>
</organism>
<comment type="subcellular location">
    <subcellularLocation>
        <location evidence="1">Host nucleus</location>
    </subcellularLocation>
</comment>
<dbReference type="InterPro" id="IPR005035">
    <property type="entry name" value="Herpes_UL3"/>
</dbReference>
<evidence type="ECO:0000256" key="1">
    <source>
        <dbReference type="ARBA" id="ARBA00004147"/>
    </source>
</evidence>
<dbReference type="Proteomes" id="UP000203542">
    <property type="component" value="Segment"/>
</dbReference>
<proteinExistence type="inferred from homology"/>
<name>A0A1R3T483_9ALPH</name>
<evidence type="ECO:0000256" key="4">
    <source>
        <dbReference type="ARBA" id="ARBA00022562"/>
    </source>
</evidence>
<dbReference type="KEGG" id="vg:30902366"/>